<name>A0A6G5QDY0_9BACT</name>
<organism evidence="1 2">
    <name type="scientific">Campylobacter mucosalis CCUG 21559</name>
    <dbReference type="NCBI Taxonomy" id="1032067"/>
    <lineage>
        <taxon>Bacteria</taxon>
        <taxon>Pseudomonadati</taxon>
        <taxon>Campylobacterota</taxon>
        <taxon>Epsilonproteobacteria</taxon>
        <taxon>Campylobacterales</taxon>
        <taxon>Campylobacteraceae</taxon>
        <taxon>Campylobacter</taxon>
    </lineage>
</organism>
<accession>A0A6G5QDY0</accession>
<protein>
    <submittedName>
        <fullName evidence="1">Uncharacterized protein</fullName>
    </submittedName>
</protein>
<proteinExistence type="predicted"/>
<dbReference type="RefSeq" id="WP_171993199.1">
    <property type="nucleotide sequence ID" value="NZ_CP012542.1"/>
</dbReference>
<sequence length="57" mass="6749">MGFWENVKKVGKEVLNSALETMEYKLQELSDEKSRELLKKSPNNSYYIKEARRRGLI</sequence>
<dbReference type="Proteomes" id="UP000503264">
    <property type="component" value="Chromosome"/>
</dbReference>
<evidence type="ECO:0000313" key="1">
    <source>
        <dbReference type="EMBL" id="QCD43851.1"/>
    </source>
</evidence>
<keyword evidence="2" id="KW-1185">Reference proteome</keyword>
<dbReference type="EMBL" id="CP012542">
    <property type="protein sequence ID" value="QCD43851.1"/>
    <property type="molecule type" value="Genomic_DNA"/>
</dbReference>
<reference evidence="1 2" key="1">
    <citation type="submission" date="2016-07" db="EMBL/GenBank/DDBJ databases">
        <title>Comparative genomics of the Campylobacter concisus group.</title>
        <authorList>
            <person name="Miller W.G."/>
            <person name="Yee E."/>
            <person name="Chapman M.H."/>
            <person name="Huynh S."/>
            <person name="Bono J.L."/>
            <person name="On S.L.W."/>
            <person name="StLeger J."/>
            <person name="Foster G."/>
            <person name="Parker C.T."/>
        </authorList>
    </citation>
    <scope>NUCLEOTIDE SEQUENCE [LARGE SCALE GENOMIC DNA]</scope>
    <source>
        <strain evidence="1 2">CCUG 21559</strain>
    </source>
</reference>
<dbReference type="AlphaFoldDB" id="A0A6G5QDY0"/>
<evidence type="ECO:0000313" key="2">
    <source>
        <dbReference type="Proteomes" id="UP000503264"/>
    </source>
</evidence>
<gene>
    <name evidence="1" type="ORF">CMUC_0025</name>
</gene>